<evidence type="ECO:0000259" key="1">
    <source>
        <dbReference type="Pfam" id="PF12728"/>
    </source>
</evidence>
<dbReference type="InterPro" id="IPR009061">
    <property type="entry name" value="DNA-bd_dom_put_sf"/>
</dbReference>
<evidence type="ECO:0000313" key="2">
    <source>
        <dbReference type="EMBL" id="SHL10289.1"/>
    </source>
</evidence>
<dbReference type="AlphaFoldDB" id="A0A1M6XWN6"/>
<dbReference type="OrthoDB" id="3575335at2"/>
<protein>
    <submittedName>
        <fullName evidence="2">DNA binding domain-containing protein, excisionase family</fullName>
    </submittedName>
</protein>
<organism evidence="2 3">
    <name type="scientific">Pseudonocardia thermophila</name>
    <dbReference type="NCBI Taxonomy" id="1848"/>
    <lineage>
        <taxon>Bacteria</taxon>
        <taxon>Bacillati</taxon>
        <taxon>Actinomycetota</taxon>
        <taxon>Actinomycetes</taxon>
        <taxon>Pseudonocardiales</taxon>
        <taxon>Pseudonocardiaceae</taxon>
        <taxon>Pseudonocardia</taxon>
    </lineage>
</organism>
<dbReference type="NCBIfam" id="TIGR01764">
    <property type="entry name" value="excise"/>
    <property type="match status" value="1"/>
</dbReference>
<sequence>MSAGTWLTVSEACRALGMSRTTLLAAEEAGTLVAHRTPGGHRRYHVDDIARFLGRAPDPVPHHEPAPDPGAQVAPAVRAAVRPLVQLLDADCAGLYLEGPDGLHFSGAFGVPRWLSEQLAEAPPPAPVTAAAADTRPHLFDPAAEQFPEPRATGRGLTLGLRDAEPTSVLFLVRRSPDEFLPAELRIVDALATLLATVVTDRCHIADLEARLARIARLTEARQV</sequence>
<keyword evidence="3" id="KW-1185">Reference proteome</keyword>
<name>A0A1M6XWN6_PSETH</name>
<gene>
    <name evidence="2" type="ORF">SAMN05443637_11842</name>
</gene>
<dbReference type="Gene3D" id="3.30.450.40">
    <property type="match status" value="1"/>
</dbReference>
<dbReference type="Pfam" id="PF12728">
    <property type="entry name" value="HTH_17"/>
    <property type="match status" value="1"/>
</dbReference>
<dbReference type="EMBL" id="FRAP01000018">
    <property type="protein sequence ID" value="SHL10289.1"/>
    <property type="molecule type" value="Genomic_DNA"/>
</dbReference>
<dbReference type="SUPFAM" id="SSF46955">
    <property type="entry name" value="Putative DNA-binding domain"/>
    <property type="match status" value="1"/>
</dbReference>
<dbReference type="STRING" id="1848.SAMN05443637_11842"/>
<dbReference type="InterPro" id="IPR041657">
    <property type="entry name" value="HTH_17"/>
</dbReference>
<feature type="domain" description="Helix-turn-helix" evidence="1">
    <location>
        <begin position="6"/>
        <end position="54"/>
    </location>
</feature>
<accession>A0A1M6XWN6</accession>
<proteinExistence type="predicted"/>
<dbReference type="CDD" id="cd04762">
    <property type="entry name" value="HTH_MerR-trunc"/>
    <property type="match status" value="1"/>
</dbReference>
<dbReference type="InterPro" id="IPR029016">
    <property type="entry name" value="GAF-like_dom_sf"/>
</dbReference>
<reference evidence="2 3" key="1">
    <citation type="submission" date="2016-11" db="EMBL/GenBank/DDBJ databases">
        <authorList>
            <person name="Jaros S."/>
            <person name="Januszkiewicz K."/>
            <person name="Wedrychowicz H."/>
        </authorList>
    </citation>
    <scope>NUCLEOTIDE SEQUENCE [LARGE SCALE GENOMIC DNA]</scope>
    <source>
        <strain evidence="2 3">DSM 43832</strain>
    </source>
</reference>
<dbReference type="InterPro" id="IPR010093">
    <property type="entry name" value="SinI_DNA-bd"/>
</dbReference>
<dbReference type="Proteomes" id="UP000184363">
    <property type="component" value="Unassembled WGS sequence"/>
</dbReference>
<evidence type="ECO:0000313" key="3">
    <source>
        <dbReference type="Proteomes" id="UP000184363"/>
    </source>
</evidence>
<dbReference type="RefSeq" id="WP_073459009.1">
    <property type="nucleotide sequence ID" value="NZ_CALGVN010000037.1"/>
</dbReference>
<dbReference type="SUPFAM" id="SSF55781">
    <property type="entry name" value="GAF domain-like"/>
    <property type="match status" value="1"/>
</dbReference>
<dbReference type="Gene3D" id="1.10.1660.10">
    <property type="match status" value="1"/>
</dbReference>
<dbReference type="GO" id="GO:0003677">
    <property type="term" value="F:DNA binding"/>
    <property type="evidence" value="ECO:0007669"/>
    <property type="project" value="InterPro"/>
</dbReference>